<dbReference type="AlphaFoldDB" id="A0A699KH83"/>
<evidence type="ECO:0000313" key="2">
    <source>
        <dbReference type="EMBL" id="GFA89942.1"/>
    </source>
</evidence>
<name>A0A699KH83_TANCI</name>
<comment type="caution">
    <text evidence="2">The sequence shown here is derived from an EMBL/GenBank/DDBJ whole genome shotgun (WGS) entry which is preliminary data.</text>
</comment>
<feature type="compositionally biased region" description="Basic and acidic residues" evidence="1">
    <location>
        <begin position="1"/>
        <end position="20"/>
    </location>
</feature>
<evidence type="ECO:0000256" key="1">
    <source>
        <dbReference type="SAM" id="MobiDB-lite"/>
    </source>
</evidence>
<sequence length="51" mass="5914">SKAKNEDVKLNEDIDSKINEEPVDQEDQAFLEELKRLKRQEKEANDAAKTL</sequence>
<proteinExistence type="predicted"/>
<feature type="non-terminal residue" evidence="2">
    <location>
        <position position="1"/>
    </location>
</feature>
<feature type="region of interest" description="Disordered" evidence="1">
    <location>
        <begin position="1"/>
        <end position="26"/>
    </location>
</feature>
<reference evidence="2" key="1">
    <citation type="journal article" date="2019" name="Sci. Rep.">
        <title>Draft genome of Tanacetum cinerariifolium, the natural source of mosquito coil.</title>
        <authorList>
            <person name="Yamashiro T."/>
            <person name="Shiraishi A."/>
            <person name="Satake H."/>
            <person name="Nakayama K."/>
        </authorList>
    </citation>
    <scope>NUCLEOTIDE SEQUENCE</scope>
</reference>
<accession>A0A699KH83</accession>
<gene>
    <name evidence="2" type="ORF">Tci_661914</name>
</gene>
<protein>
    <submittedName>
        <fullName evidence="2">Uncharacterized protein</fullName>
    </submittedName>
</protein>
<organism evidence="2">
    <name type="scientific">Tanacetum cinerariifolium</name>
    <name type="common">Dalmatian daisy</name>
    <name type="synonym">Chrysanthemum cinerariifolium</name>
    <dbReference type="NCBI Taxonomy" id="118510"/>
    <lineage>
        <taxon>Eukaryota</taxon>
        <taxon>Viridiplantae</taxon>
        <taxon>Streptophyta</taxon>
        <taxon>Embryophyta</taxon>
        <taxon>Tracheophyta</taxon>
        <taxon>Spermatophyta</taxon>
        <taxon>Magnoliopsida</taxon>
        <taxon>eudicotyledons</taxon>
        <taxon>Gunneridae</taxon>
        <taxon>Pentapetalae</taxon>
        <taxon>asterids</taxon>
        <taxon>campanulids</taxon>
        <taxon>Asterales</taxon>
        <taxon>Asteraceae</taxon>
        <taxon>Asteroideae</taxon>
        <taxon>Anthemideae</taxon>
        <taxon>Anthemidinae</taxon>
        <taxon>Tanacetum</taxon>
    </lineage>
</organism>
<dbReference type="EMBL" id="BKCJ010510166">
    <property type="protein sequence ID" value="GFA89942.1"/>
    <property type="molecule type" value="Genomic_DNA"/>
</dbReference>